<organism evidence="3 5">
    <name type="scientific">Lentinula lateritia</name>
    <dbReference type="NCBI Taxonomy" id="40482"/>
    <lineage>
        <taxon>Eukaryota</taxon>
        <taxon>Fungi</taxon>
        <taxon>Dikarya</taxon>
        <taxon>Basidiomycota</taxon>
        <taxon>Agaricomycotina</taxon>
        <taxon>Agaricomycetes</taxon>
        <taxon>Agaricomycetidae</taxon>
        <taxon>Agaricales</taxon>
        <taxon>Marasmiineae</taxon>
        <taxon>Omphalotaceae</taxon>
        <taxon>Lentinula</taxon>
    </lineage>
</organism>
<protein>
    <recommendedName>
        <fullName evidence="6">SAP domain-containing protein</fullName>
    </recommendedName>
</protein>
<evidence type="ECO:0000256" key="2">
    <source>
        <dbReference type="SAM" id="SignalP"/>
    </source>
</evidence>
<evidence type="ECO:0000313" key="5">
    <source>
        <dbReference type="Proteomes" id="UP001150238"/>
    </source>
</evidence>
<evidence type="ECO:0000256" key="1">
    <source>
        <dbReference type="SAM" id="MobiDB-lite"/>
    </source>
</evidence>
<dbReference type="AlphaFoldDB" id="A0A9W8ZRQ9"/>
<evidence type="ECO:0000313" key="4">
    <source>
        <dbReference type="EMBL" id="KAJ4465036.1"/>
    </source>
</evidence>
<evidence type="ECO:0008006" key="6">
    <source>
        <dbReference type="Google" id="ProtNLM"/>
    </source>
</evidence>
<name>A0A9W8ZRQ9_9AGAR</name>
<dbReference type="EMBL" id="JANVFS010000054">
    <property type="protein sequence ID" value="KAJ4465031.1"/>
    <property type="molecule type" value="Genomic_DNA"/>
</dbReference>
<gene>
    <name evidence="3" type="ORF">C8J55DRAFT_566547</name>
    <name evidence="4" type="ORF">C8J55DRAFT_566551</name>
</gene>
<feature type="chain" id="PRO_5040657351" description="SAP domain-containing protein" evidence="2">
    <location>
        <begin position="28"/>
        <end position="612"/>
    </location>
</feature>
<feature type="region of interest" description="Disordered" evidence="1">
    <location>
        <begin position="201"/>
        <end position="222"/>
    </location>
</feature>
<reference evidence="3" key="1">
    <citation type="submission" date="2022-08" db="EMBL/GenBank/DDBJ databases">
        <authorList>
            <consortium name="DOE Joint Genome Institute"/>
            <person name="Min B."/>
            <person name="Riley R."/>
            <person name="Sierra-Patev S."/>
            <person name="Naranjo-Ortiz M."/>
            <person name="Looney B."/>
            <person name="Konkel Z."/>
            <person name="Slot J.C."/>
            <person name="Sakamoto Y."/>
            <person name="Steenwyk J.L."/>
            <person name="Rokas A."/>
            <person name="Carro J."/>
            <person name="Camarero S."/>
            <person name="Ferreira P."/>
            <person name="Molpeceres G."/>
            <person name="Ruiz-Duenas F.J."/>
            <person name="Serrano A."/>
            <person name="Henrissat B."/>
            <person name="Drula E."/>
            <person name="Hughes K.W."/>
            <person name="Mata J.L."/>
            <person name="Ishikawa N.K."/>
            <person name="Vargas-Isla R."/>
            <person name="Ushijima S."/>
            <person name="Smith C.A."/>
            <person name="Ahrendt S."/>
            <person name="Andreopoulos W."/>
            <person name="He G."/>
            <person name="Labutti K."/>
            <person name="Lipzen A."/>
            <person name="Ng V."/>
            <person name="Sandor L."/>
            <person name="Barry K."/>
            <person name="Martinez A.T."/>
            <person name="Xiao Y."/>
            <person name="Gibbons J.G."/>
            <person name="Terashima K."/>
            <person name="Hibbett D.S."/>
            <person name="Grigoriev I.V."/>
        </authorList>
    </citation>
    <scope>NUCLEOTIDE SEQUENCE</scope>
    <source>
        <strain evidence="3">Sp2 HRB7682 ss15</strain>
    </source>
</reference>
<feature type="signal peptide" evidence="2">
    <location>
        <begin position="1"/>
        <end position="27"/>
    </location>
</feature>
<accession>A0A9W8ZRQ9</accession>
<feature type="compositionally biased region" description="Polar residues" evidence="1">
    <location>
        <begin position="210"/>
        <end position="222"/>
    </location>
</feature>
<proteinExistence type="predicted"/>
<keyword evidence="2" id="KW-0732">Signal</keyword>
<dbReference type="EMBL" id="JANVFS010000054">
    <property type="protein sequence ID" value="KAJ4465036.1"/>
    <property type="molecule type" value="Genomic_DNA"/>
</dbReference>
<evidence type="ECO:0000313" key="3">
    <source>
        <dbReference type="EMBL" id="KAJ4465031.1"/>
    </source>
</evidence>
<sequence length="612" mass="68209">MDWPVLCPSFRLSFSFILPPFTLLTLGVPCSSIDNGATAAAGSLDLLIVSASASAPSFDHLNPQFLTLLQEILNSQSIALSLLALRSQQLMDIMEVDKTSATSTNHVEIELDGQAGETEVIYPAEPQPTNSLVLPGEYKDGAIHAVYKDIDSLKRPALQALCKQYFLGTIGNKAILKQKLTRFSENRIHWQSLIHGARRSHRGVRDGGITKNNPKPQTGSIPSVSMVKKLKPSVIRRNELLGLPLNAPLGSQLFDTQRSKDTRTMEEKAALLRWAKEFRESYPFIPREEIARRRKAKEEEMAKGKATSTVMVAESIRSMNEQIASLTATIQMLAVGLPTLPPLPAEVLDKLTQITTPSGSFEHATITATSCGSISLNPQVSFSSPTSIPFLSPPFDTSINSNTLPVNGSANATLAVTPTNNVATTANGAGDERVHTLTIGHGQVLTYKYSHIREPRQISFATNIARLDRVWDDERPSWDPIDCAKNLLEINGTAIALRYWQEVFSGKKNKVWSWLKKLWIEWKYVAECYRSRSPEHFWQDFSFSTGEHFHWKAITNQLRDLRSERDQQLVDKAKAEYGDQFSQVFVNNRGKVLTDRSAIARRYLGELHYCST</sequence>
<reference evidence="3" key="2">
    <citation type="journal article" date="2023" name="Proc. Natl. Acad. Sci. U.S.A.">
        <title>A global phylogenomic analysis of the shiitake genus Lentinula.</title>
        <authorList>
            <person name="Sierra-Patev S."/>
            <person name="Min B."/>
            <person name="Naranjo-Ortiz M."/>
            <person name="Looney B."/>
            <person name="Konkel Z."/>
            <person name="Slot J.C."/>
            <person name="Sakamoto Y."/>
            <person name="Steenwyk J.L."/>
            <person name="Rokas A."/>
            <person name="Carro J."/>
            <person name="Camarero S."/>
            <person name="Ferreira P."/>
            <person name="Molpeceres G."/>
            <person name="Ruiz-Duenas F.J."/>
            <person name="Serrano A."/>
            <person name="Henrissat B."/>
            <person name="Drula E."/>
            <person name="Hughes K.W."/>
            <person name="Mata J.L."/>
            <person name="Ishikawa N.K."/>
            <person name="Vargas-Isla R."/>
            <person name="Ushijima S."/>
            <person name="Smith C.A."/>
            <person name="Donoghue J."/>
            <person name="Ahrendt S."/>
            <person name="Andreopoulos W."/>
            <person name="He G."/>
            <person name="LaButti K."/>
            <person name="Lipzen A."/>
            <person name="Ng V."/>
            <person name="Riley R."/>
            <person name="Sandor L."/>
            <person name="Barry K."/>
            <person name="Martinez A.T."/>
            <person name="Xiao Y."/>
            <person name="Gibbons J.G."/>
            <person name="Terashima K."/>
            <person name="Grigoriev I.V."/>
            <person name="Hibbett D."/>
        </authorList>
    </citation>
    <scope>NUCLEOTIDE SEQUENCE</scope>
    <source>
        <strain evidence="3">Sp2 HRB7682 ss15</strain>
    </source>
</reference>
<comment type="caution">
    <text evidence="3">The sequence shown here is derived from an EMBL/GenBank/DDBJ whole genome shotgun (WGS) entry which is preliminary data.</text>
</comment>
<dbReference type="Proteomes" id="UP001150238">
    <property type="component" value="Unassembled WGS sequence"/>
</dbReference>